<dbReference type="InterPro" id="IPR050525">
    <property type="entry name" value="ECM_Assembly_Org"/>
</dbReference>
<evidence type="ECO:0000259" key="4">
    <source>
        <dbReference type="PROSITE" id="PS51670"/>
    </source>
</evidence>
<feature type="region of interest" description="Disordered" evidence="2">
    <location>
        <begin position="5073"/>
        <end position="5098"/>
    </location>
</feature>
<evidence type="ECO:0000256" key="2">
    <source>
        <dbReference type="SAM" id="MobiDB-lite"/>
    </source>
</evidence>
<organism evidence="5 6">
    <name type="scientific">Fasciola gigantica</name>
    <name type="common">Giant liver fluke</name>
    <dbReference type="NCBI Taxonomy" id="46835"/>
    <lineage>
        <taxon>Eukaryota</taxon>
        <taxon>Metazoa</taxon>
        <taxon>Spiralia</taxon>
        <taxon>Lophotrochozoa</taxon>
        <taxon>Platyhelminthes</taxon>
        <taxon>Trematoda</taxon>
        <taxon>Digenea</taxon>
        <taxon>Plagiorchiida</taxon>
        <taxon>Echinostomata</taxon>
        <taxon>Echinostomatoidea</taxon>
        <taxon>Fasciolidae</taxon>
        <taxon>Fasciola</taxon>
    </lineage>
</organism>
<dbReference type="InterPro" id="IPR036465">
    <property type="entry name" value="vWFA_dom_sf"/>
</dbReference>
<dbReference type="SUPFAM" id="SSF53300">
    <property type="entry name" value="vWA-like"/>
    <property type="match status" value="1"/>
</dbReference>
<dbReference type="Gene3D" id="2.10.25.10">
    <property type="entry name" value="Laminin"/>
    <property type="match status" value="1"/>
</dbReference>
<evidence type="ECO:0000313" key="6">
    <source>
        <dbReference type="Proteomes" id="UP000316759"/>
    </source>
</evidence>
<comment type="caution">
    <text evidence="5">The sequence shown here is derived from an EMBL/GenBank/DDBJ whole genome shotgun (WGS) entry which is preliminary data.</text>
</comment>
<evidence type="ECO:0000259" key="3">
    <source>
        <dbReference type="PROSITE" id="PS50234"/>
    </source>
</evidence>
<keyword evidence="1" id="KW-1015">Disulfide bond</keyword>
<dbReference type="CDD" id="cd00198">
    <property type="entry name" value="vWFA"/>
    <property type="match status" value="1"/>
</dbReference>
<dbReference type="SMART" id="SM00327">
    <property type="entry name" value="VWA"/>
    <property type="match status" value="1"/>
</dbReference>
<feature type="domain" description="ShKT" evidence="4">
    <location>
        <begin position="282"/>
        <end position="323"/>
    </location>
</feature>
<feature type="domain" description="ShKT" evidence="4">
    <location>
        <begin position="5609"/>
        <end position="5645"/>
    </location>
</feature>
<dbReference type="PROSITE" id="PS50234">
    <property type="entry name" value="VWFA"/>
    <property type="match status" value="1"/>
</dbReference>
<feature type="disulfide bond" evidence="1">
    <location>
        <begin position="345"/>
        <end position="358"/>
    </location>
</feature>
<dbReference type="OrthoDB" id="6236007at2759"/>
<dbReference type="InterPro" id="IPR003582">
    <property type="entry name" value="ShKT_dom"/>
</dbReference>
<dbReference type="InterPro" id="IPR036084">
    <property type="entry name" value="Ser_inhib-like_sf"/>
</dbReference>
<evidence type="ECO:0000313" key="5">
    <source>
        <dbReference type="EMBL" id="TPP59264.1"/>
    </source>
</evidence>
<sequence length="5646" mass="648994">MDSVIGQQSLASPKPGWIQARHSWLWWAVILNFIVFPSLCNNVAVTESVAPCPPSVTAVSCDAPHAIMVLERRTYSRDGNQSCAEQLYESRVPVVCDSRIRLMTVKPCREGYQLASFMAYRRQECKCLLERMSFRKPCDCQPNANVSVLCGPELNPEKVASEQQRLGDRCKLITIHASEEMCQQIRSESSIRAVTFANETAEPQDHLLHREPRSVQGYGPQCGKNQHFVRNRNLCPETCENVLLGHPNPRCGHPMFRGPGCECQPGYVLDGILCVPPSQCGCLDSVCIDRAPEEQCRQWEREGRCVRDKLAMDRICRATCHKCAHRCRNQVPLAQCERFRRQGACKDKLYQMLCRLTCMPQECSCPPCKLETGACNPHTRNIEIRRICFRLKPDGQCESLTTRHFKPCGECPPTLSRIPGKCDYCKGQRMVHLKTFFREEGGQFRCRLVDSMHSEKCSCKPIKLLKQTCSMDTTPIRTLYVQEQKSCFDCVARKKVMLSKPIDCHRRWIKRGPCQRRDNQSPAIRKLIHIKQVARNCQCRLAMRVTTEVCECPPPKRSPPVCDPKLNQMIVKETIFHPEKHHCVVKTLNKLIPKPPCPLPVELEKSKGKFVCNPETCERTLHLISWQWEHCKCVPSQVVQPAGRCCCPKPEKSLSICHNGIQMERKVIYDLVEGECRKHVNERKLHCSCPPPRHLYKCNSKTNEKWTKGVEYHLKPDGSCTEVDEVAQYRTECAAYGISRITECNIRRPGDVRRYRHLLTTSPRIEHCMCHEPESKIEFEACDCPEEKQPPVKLIQQCPQWCYHTTSNQCDTRCQNISVWQKLVYDGPGSGRCKPEIIRKIVHPCCCPSNRRILERSCTPSGHEQIVRIAETVLRQGRCVQVVRQVREKVSCPVGFIRHELVSSNNQAGRLLRDVFGHLDQCKCQTRMMEKPCPTVCPEPIKTTECDAGSEELVHTLIHYIPVGCRCEKVAYKRRTSVLCPKFTKMISAKCSPITNIETRKYLHSFQHGCECKRRLVLQQKPCGCPKPRLSGLHCDPNTNLLSGVKTVYTLDGSKCAVRKALVQKRTDCRQQWLLEPRQNDGRPVIHLTCDQTTGQGRLWSYVWIPRGCKCVRRRQVVREGVCRCPPPQTAMHCDAESNNWVRKTTRFVLDKEHLQCHRRDNLHARPTYCPRARVRTTRCDRTKGYRELELHFYKRDHCHCTPQRRVIRQPCGCATGPDEAIKSRQRCDALRGVLHLEIITRRWSNEANRCMPIRAVKSVLIACKPKVRVIRESCVNGKMLETLIERYRDPNGCMCRERARKIMRDCRCPTMIINDGACDGQRVSWEEVILERLWDPIKQTCSIERRTPSTHYCKCPAAQTQRTCKKGMIRQVHIQFRLNPKMATCERIVHHRDFRPHCEYPPELTSQTPHSSLFHRYRQSACDLASCTLKLEVFVRKYDSTQCVCRWGLAEARRCTCCGCPKPRMDVKCQDDKDLIGTITYYATEVERCGHRCVAKIQKVFKQVDCNTYPRLPAAHWTTCDRTTCQQRFVMPYYERRQCRCVLAEKVLASRICCCQKRLQEEKRCHEGMLDTIVHRFEWKNGRCLRVSQKKSTPVTCPVQVETRFGECRPDTCRQPVFELGWRAEPRTCACRPYQTLRGEKECCCPEKPAVRTVCVGKCEVTVREVYRFDRENHRCIKENYVQRRCRKCPQSHVIREACDVSGTCLQTARHVQYIVENCHCKRLETVRQERCCCPPPVTLGSQCLEDVGVVETKQVSYDLVNGHCAEKINLNRVPTTCPPAGALLPQQTAPCNPQTCLRPVLGPRWMRIGCQCVQQKPQRFETCCCSNRIVRTKRICRPNGDFILLTQAWKFRDGECYKVMLSKGIQSPPCPPKKITPMGPCDPITKKQPVLLERFMVKQCNCYPVARRKVKRVCACPEPEETVEPCNPVTCLERVQRFPWVFEARNAQCRRLAPQLLTRPCCCRNQIRQTNEASRCVPETGQLEVVRTVYRFNPTRRICEPQQEKHIKTLDCPTHAKLLRGKCDRANIWTVDRLVYWKLHPSTCRCREVMRLLKRPCDCSLLDREPRKPICIVDEGLLLKKRIVHHERGGICQPEEKWLKKKTVCPDGVRRQVNCDPHTCHGTQITRWFERVGCRCVARVRESQGKCCCPKPHEEHQCLGEGKLAIVDKISYRLDSVRMECVKQVDRIKRDVECVETSPHVLRRYCDKEICHPVTLIRRVSRRNCQCGYLVRRVEHRDQQCCCPPPRYTTKCYELYGVLSRVAYKYELFRGQCVTRKIVDEDKIVCPPESVERHQPCDPRTGLRPVVRHLYARLGCSCVPQVKTDVEPCGCPAPRLFKEKCEPGMMSRKVIRVWFDLDGNPIDGKVQCRKRSVHLYNEPCQCPPPTVSKSCQRGEMVITQREQRMSMHTGHPSCEVQSRVKKIPVECDQNVIRRYHSRCWNHQRKIILVRQTLDATTCECRRMVKIKPEACDCHLKNTERRACQNGVLMVHRTAYSSRPGLNRCVKTTSRSVHPVVCSGQPEVIQSSGCNIEQPNGMYQSEEVRWQQVIDCQCVTKRKQLLRLCGCPPPRVEKRCLDTVNLAEYKTTFSHVAGQCIPNRDVMTTEVRCIRPARIVEKSSCEHGLPLDQNPAGCMEQITVAFDQVEDCRCHLRTMTIRRPCCVPEPRTETHCDPVRSRWITKITSHKLVPGKVLFESGDLTIWDQVTKPILQTKEQVVTCPETQVREKCDPETGMWTQIIVEHEQVGCHCKRRRRVNHGRCKCPPARVTEKPCKDNFLERITEKFELIKGKCVARHSSQRIRCGCPKPIRRVYCDGTGRWVKCFAQFLFNPVAKGCRLVKHCVRWDQECPAPKNRLVGHCGPQTGFKQTVQRVRFSLDRKTCRCQPEVVNEWKDFCRCDHLNRVTERCQDGQKQTRGIVHELINGECKPKQLKHTKPVVCPAPQIRILPCNRSPQSPIRGLSLKIVNMFELHGCQCVRRRRVYRNPCDCNLLHGEKRLRRCVGNGQIEMKHLFWTQRGTVCVPGMALYKINTLCKPEVRERMTPCQIEPNGQGKLRVERLERRIVGCQCAWVRVASTIRFCGCPKPRQLIACVDHGRRLLIRQTRFELHPDRCQPISREQTRDPCEKHRARLPGFKLGPCDPKRCLAERLDYRLRPVDCKCQLQRKRTLEPCCCPAPTVQPIHCDPIRNVITQRQTTYELRRTDRGLQRAVAFCQALTQDRTVSVRCGPQQHRIRIGHCDGQFHLISVREMIVEKCLCKLDRVRHSRIRCGCPNKIQHVKGNCGPDQWAEDKWVGLRAVPIGGPRLMRSGGVKLNPVKCEPVLLESRRRRCACQGPVETSLCMDGKILVKQLVAYRLNPEMNSCERHVMRNPHPVRCPPARLSRSKCSAQKNFVQHEIIRYWVIDQCQCRLITKKRSWVCDCAARFPPRQREFCHPRGHVKVIELERWINVGRNCKRVVERREQPVPCPLQIKMIRTPCDHELAHRRRVFWLQQRPRNCQCGWHRLSHAAAQSRGLRTSEVCRCRPDHQVRQCEPASLSKPAVERIIHVHYVIRNGECVPNQRVEVRPVVCGPPEQVINGPCDPITHTRLVKRVHNRLDGCECRTNVVERRCACSCPPIKHIAQCHPRDGLLRLIRVEHRLDPPGCLCEAKRRVRQKVIQCNGEKRLLNKGPCHTMDRFATHSGDRYRQLTWLVFERDGCRCKRRRIITKEVCACDADPMEKKLCISARMLEIERSIRRLTPDLQCQRVVLGRTRLPVEPGKPERVVRCNQKTGLETVTEMIPYVENCVRRVRMQVHSRRCKCQSQPRLIKREACGPDCMQQLIWLSEVLTPQGRCKPKTRTERVPCCCRQNTITLPEHCDSTKGVVLSGLRSYRLLSGQCVPQDQLTEKPVVCPSGSKTLTIPQADGKIRVETRFHVREGCQCVPKLRITFREWSCPPPATTKHCIPSGPDQFSVQQLSVLWYPVAGIDGSCSRKDTVIRQHPVDCSGSQTIRANGCQLDNQRHALVRVDRVLTKSAEGCRCRPNPPRLIYHVCQCAKPEKRVKCHPARGLLMHISTQYELSGDRTRCIPHSTKRVWKVACPSSGHPERKGRTPCDPRTGVFFDLYEQYHRKGCRCEPRRWKVPGHCRCPGSIVKTRCLDSVTREVTTTAFKLTPKGVCIKSDTVHKELVRCPVPNGLLRPSQQYLVEQDLTSEVVRHVYPCGSAGQCVQKIREFRWHANSDCGCGWKMRLTKRSCCCPSSRVERLCNRRTGIVAYRKTEWHLHDGHCRQSTHVRTRPVACPHEAVVQPIEVCRNGKQKHVLLQPIRLRCVCVRHKKIIFKECLCPTVSTAEVVFMVDASVIKRQPDYLEHVQRVMHDVIHAFTLSNPSREQGNSYRFAILVFAHRPEMVTNLGSDHSPEQLLDRIDQITLMDTHGSNLAAGLKMVEHEVIPNQRPNIPLLVYVITDGLGVSWAEAVNSARILRQLHAQLTVIHVGYTVNPGDRHWLTQFVSQPTSTHLIDLPRAAAIKDYTGRLIQTMCTRTCPLDQIREAECGRQTGCLGRTYIHSYRFDVLSGRCLSRMEIRKRRCCCPQQPQLREICEGNRLYHYATNWQLNKQAVCTQFTLKRDITVALQNKCAPRRSVKTEPCDSDGNAIQWEIRRVIDGCKCKETRHRRLVRCHCDPGRQRIRCIADSLMVREWSAQQLINGECMPKRGITKQKLICSKPFLFKSACDTMTCQRRVTLVEHKPQRCRCQRRAKVRYETCCCRGEKTVNYEGCKYEALKMFVERSTEPTVKAGACVQRTRYHFQPVACPKNPKIVRHQCRQAAELAKQGPHGLDPALIYRQVEHTWWQIGACECRIQRRAHFETCGCDQSSLGTDRSRRVVTRCLSPSGILITYVRHLRLEVAGRAPEHETSVRLLNLHEAKCQSQFKVQSVRKIVCPDAKTIIGPCVPDRDGRSYRLIHVHRWIRQGCQCKSVTPELKQRVVCACRPPRGLKRCTAARPGTARDRLEFRVLRERLVPQSSVPGKETALVCVPMHPIEQTRIITCPKNHVRYGKCVDEKVQITVTLFAVHHCQCKRHIRHVVAKCQPGPTRGGKHQGPKSAAHGNKPGQNPSYGLVMPVYRLVDCIDLLPGPQCRFMERAPYGICEKSGEGQNMLCRRTCNQCPRCSLDQITFRVVSRNSPGGACLLTNQRYGRTFLHRILRGPVSLAHCKLVCAKHPSCLSFDYYVTDRTDSLSPVCVLNRVDPVVLRTRWAGPISLGANPMELTRHAATRCFLFRKVCKKSCPKPQTEELSPCRCELLEQAVNDLDVDRPEGNPITHCVKRVKVLFYMQTSSGHCVRKQWLGTVPCPNPNRKTHIAPVGDCEDKEAPLWCQDRVAAQHGVCMDPTLRQQCPKSCGLCKCRGSHLLRGRCRRSGQAVETRISYRAHPLHHICTTVVEKKKVSCEFCPIGRYPVVHGCDEKSGRRRIAHVRAQLVPGPVLSSVPANMQSQRCAISVQNEVVQCGGCLASESDRKTVLPCRRMPLHQDDSEVMYQLKVITEYMVNDHGCCHVRRSERVFHCDGCPDLQIRTSQCAYGQRLRHFLFFTRPATNYHNQNAPCISHTITRRESCGPELPTAQDGCMDQLTQTDCLGLRKIGGCKPNSHYARQLCARTCAFCH</sequence>
<dbReference type="SUPFAM" id="SSF57567">
    <property type="entry name" value="Serine protease inhibitors"/>
    <property type="match status" value="1"/>
</dbReference>
<gene>
    <name evidence="5" type="ORF">FGIG_05325</name>
</gene>
<evidence type="ECO:0000256" key="1">
    <source>
        <dbReference type="PROSITE-ProRule" id="PRU01005"/>
    </source>
</evidence>
<feature type="disulfide bond" evidence="1">
    <location>
        <begin position="336"/>
        <end position="354"/>
    </location>
</feature>
<protein>
    <submittedName>
        <fullName evidence="5">Uncharacterized protein</fullName>
    </submittedName>
</protein>
<keyword evidence="6" id="KW-1185">Reference proteome</keyword>
<dbReference type="PANTHER" id="PTHR24020:SF84">
    <property type="entry name" value="VWFA DOMAIN-CONTAINING PROTEIN"/>
    <property type="match status" value="1"/>
</dbReference>
<feature type="domain" description="VWFA" evidence="3">
    <location>
        <begin position="4334"/>
        <end position="4521"/>
    </location>
</feature>
<dbReference type="EMBL" id="SUNJ01010933">
    <property type="protein sequence ID" value="TPP59264.1"/>
    <property type="molecule type" value="Genomic_DNA"/>
</dbReference>
<dbReference type="Pfam" id="PF00092">
    <property type="entry name" value="VWA"/>
    <property type="match status" value="1"/>
</dbReference>
<dbReference type="InterPro" id="IPR002035">
    <property type="entry name" value="VWF_A"/>
</dbReference>
<accession>A0A504YDQ4</accession>
<feature type="domain" description="ShKT" evidence="4">
    <location>
        <begin position="327"/>
        <end position="365"/>
    </location>
</feature>
<dbReference type="Gene3D" id="3.40.50.410">
    <property type="entry name" value="von Willebrand factor, type A domain"/>
    <property type="match status" value="1"/>
</dbReference>
<dbReference type="PROSITE" id="PS51670">
    <property type="entry name" value="SHKT"/>
    <property type="match status" value="4"/>
</dbReference>
<comment type="caution">
    <text evidence="1">Lacks conserved residue(s) required for the propagation of feature annotation.</text>
</comment>
<dbReference type="Proteomes" id="UP000316759">
    <property type="component" value="Unassembled WGS sequence"/>
</dbReference>
<dbReference type="CDD" id="cd19941">
    <property type="entry name" value="TIL"/>
    <property type="match status" value="1"/>
</dbReference>
<reference evidence="5 6" key="1">
    <citation type="submission" date="2019-04" db="EMBL/GenBank/DDBJ databases">
        <title>Annotation for the trematode Fasciola gigantica.</title>
        <authorList>
            <person name="Choi Y.-J."/>
        </authorList>
    </citation>
    <scope>NUCLEOTIDE SEQUENCE [LARGE SCALE GENOMIC DNA]</scope>
    <source>
        <strain evidence="5">Uganda_cow_1</strain>
    </source>
</reference>
<dbReference type="SMART" id="SM00254">
    <property type="entry name" value="ShKT"/>
    <property type="match status" value="5"/>
</dbReference>
<feature type="disulfide bond" evidence="1">
    <location>
        <begin position="5371"/>
        <end position="5384"/>
    </location>
</feature>
<name>A0A504YDQ4_FASGI</name>
<feature type="domain" description="ShKT" evidence="4">
    <location>
        <begin position="5351"/>
        <end position="5387"/>
    </location>
</feature>
<dbReference type="PANTHER" id="PTHR24020">
    <property type="entry name" value="COLLAGEN ALPHA"/>
    <property type="match status" value="1"/>
</dbReference>
<proteinExistence type="predicted"/>